<dbReference type="InterPro" id="IPR000315">
    <property type="entry name" value="Znf_B-box"/>
</dbReference>
<dbReference type="SUPFAM" id="SSF57845">
    <property type="entry name" value="B-box zinc-binding domain"/>
    <property type="match status" value="1"/>
</dbReference>
<keyword evidence="1" id="KW-0479">Metal-binding</keyword>
<dbReference type="Gene3D" id="3.30.160.60">
    <property type="entry name" value="Classic Zinc Finger"/>
    <property type="match status" value="1"/>
</dbReference>
<protein>
    <recommendedName>
        <fullName evidence="2">B box-type domain-containing protein</fullName>
    </recommendedName>
</protein>
<dbReference type="GO" id="GO:0008270">
    <property type="term" value="F:zinc ion binding"/>
    <property type="evidence" value="ECO:0007669"/>
    <property type="project" value="UniProtKB-KW"/>
</dbReference>
<name>A0A9D4G9B0_DREPO</name>
<reference evidence="3" key="1">
    <citation type="journal article" date="2019" name="bioRxiv">
        <title>The Genome of the Zebra Mussel, Dreissena polymorpha: A Resource for Invasive Species Research.</title>
        <authorList>
            <person name="McCartney M.A."/>
            <person name="Auch B."/>
            <person name="Kono T."/>
            <person name="Mallez S."/>
            <person name="Zhang Y."/>
            <person name="Obille A."/>
            <person name="Becker A."/>
            <person name="Abrahante J.E."/>
            <person name="Garbe J."/>
            <person name="Badalamenti J.P."/>
            <person name="Herman A."/>
            <person name="Mangelson H."/>
            <person name="Liachko I."/>
            <person name="Sullivan S."/>
            <person name="Sone E.D."/>
            <person name="Koren S."/>
            <person name="Silverstein K.A.T."/>
            <person name="Beckman K.B."/>
            <person name="Gohl D.M."/>
        </authorList>
    </citation>
    <scope>NUCLEOTIDE SEQUENCE</scope>
    <source>
        <strain evidence="3">Duluth1</strain>
        <tissue evidence="3">Whole animal</tissue>
    </source>
</reference>
<feature type="domain" description="B box-type" evidence="2">
    <location>
        <begin position="11"/>
        <end position="43"/>
    </location>
</feature>
<organism evidence="3 4">
    <name type="scientific">Dreissena polymorpha</name>
    <name type="common">Zebra mussel</name>
    <name type="synonym">Mytilus polymorpha</name>
    <dbReference type="NCBI Taxonomy" id="45954"/>
    <lineage>
        <taxon>Eukaryota</taxon>
        <taxon>Metazoa</taxon>
        <taxon>Spiralia</taxon>
        <taxon>Lophotrochozoa</taxon>
        <taxon>Mollusca</taxon>
        <taxon>Bivalvia</taxon>
        <taxon>Autobranchia</taxon>
        <taxon>Heteroconchia</taxon>
        <taxon>Euheterodonta</taxon>
        <taxon>Imparidentia</taxon>
        <taxon>Neoheterodontei</taxon>
        <taxon>Myida</taxon>
        <taxon>Dreissenoidea</taxon>
        <taxon>Dreissenidae</taxon>
        <taxon>Dreissena</taxon>
    </lineage>
</organism>
<accession>A0A9D4G9B0</accession>
<dbReference type="Proteomes" id="UP000828390">
    <property type="component" value="Unassembled WGS sequence"/>
</dbReference>
<evidence type="ECO:0000256" key="1">
    <source>
        <dbReference type="PROSITE-ProRule" id="PRU00024"/>
    </source>
</evidence>
<dbReference type="PROSITE" id="PS50119">
    <property type="entry name" value="ZF_BBOX"/>
    <property type="match status" value="1"/>
</dbReference>
<proteinExistence type="predicted"/>
<dbReference type="EMBL" id="JAIWYP010000006">
    <property type="protein sequence ID" value="KAH3809807.1"/>
    <property type="molecule type" value="Genomic_DNA"/>
</dbReference>
<keyword evidence="4" id="KW-1185">Reference proteome</keyword>
<reference evidence="3" key="2">
    <citation type="submission" date="2020-11" db="EMBL/GenBank/DDBJ databases">
        <authorList>
            <person name="McCartney M.A."/>
            <person name="Auch B."/>
            <person name="Kono T."/>
            <person name="Mallez S."/>
            <person name="Becker A."/>
            <person name="Gohl D.M."/>
            <person name="Silverstein K.A.T."/>
            <person name="Koren S."/>
            <person name="Bechman K.B."/>
            <person name="Herman A."/>
            <person name="Abrahante J.E."/>
            <person name="Garbe J."/>
        </authorList>
    </citation>
    <scope>NUCLEOTIDE SEQUENCE</scope>
    <source>
        <strain evidence="3">Duluth1</strain>
        <tissue evidence="3">Whole animal</tissue>
    </source>
</reference>
<gene>
    <name evidence="3" type="ORF">DPMN_138187</name>
</gene>
<keyword evidence="1" id="KW-0862">Zinc</keyword>
<sequence length="174" mass="19823">MGSAAVMVDMKDMDVCEEHGKAIQFYCEDHTKLCCSTCTFTHRKCDNVDEIKSISLKNKPEFQAIKHALIKMESEAASMIADCEKSRGELNESIANISDEGDKIKDSIVELFEEAQQKMFTEINQFKAEVSMQLDKKHTAVTKIKEQKNQILPMYSSILQHGTPEQKYIFCKKT</sequence>
<dbReference type="AlphaFoldDB" id="A0A9D4G9B0"/>
<comment type="caution">
    <text evidence="3">The sequence shown here is derived from an EMBL/GenBank/DDBJ whole genome shotgun (WGS) entry which is preliminary data.</text>
</comment>
<dbReference type="CDD" id="cd19776">
    <property type="entry name" value="Bbox2_TRIM25_C-IV"/>
    <property type="match status" value="1"/>
</dbReference>
<evidence type="ECO:0000259" key="2">
    <source>
        <dbReference type="PROSITE" id="PS50119"/>
    </source>
</evidence>
<dbReference type="Pfam" id="PF00643">
    <property type="entry name" value="zf-B_box"/>
    <property type="match status" value="1"/>
</dbReference>
<evidence type="ECO:0000313" key="4">
    <source>
        <dbReference type="Proteomes" id="UP000828390"/>
    </source>
</evidence>
<evidence type="ECO:0000313" key="3">
    <source>
        <dbReference type="EMBL" id="KAH3809807.1"/>
    </source>
</evidence>
<keyword evidence="1" id="KW-0863">Zinc-finger</keyword>